<keyword evidence="3" id="KW-1185">Reference proteome</keyword>
<evidence type="ECO:0000256" key="1">
    <source>
        <dbReference type="SAM" id="MobiDB-lite"/>
    </source>
</evidence>
<comment type="caution">
    <text evidence="2">The sequence shown here is derived from an EMBL/GenBank/DDBJ whole genome shotgun (WGS) entry which is preliminary data.</text>
</comment>
<dbReference type="EMBL" id="CAJVPQ010011104">
    <property type="protein sequence ID" value="CAG8725681.1"/>
    <property type="molecule type" value="Genomic_DNA"/>
</dbReference>
<dbReference type="AlphaFoldDB" id="A0A9N9I901"/>
<feature type="non-terminal residue" evidence="2">
    <location>
        <position position="445"/>
    </location>
</feature>
<reference evidence="2" key="1">
    <citation type="submission" date="2021-06" db="EMBL/GenBank/DDBJ databases">
        <authorList>
            <person name="Kallberg Y."/>
            <person name="Tangrot J."/>
            <person name="Rosling A."/>
        </authorList>
    </citation>
    <scope>NUCLEOTIDE SEQUENCE</scope>
    <source>
        <strain evidence="2">UK204</strain>
    </source>
</reference>
<evidence type="ECO:0000313" key="2">
    <source>
        <dbReference type="EMBL" id="CAG8725681.1"/>
    </source>
</evidence>
<feature type="region of interest" description="Disordered" evidence="1">
    <location>
        <begin position="138"/>
        <end position="175"/>
    </location>
</feature>
<proteinExistence type="predicted"/>
<gene>
    <name evidence="2" type="ORF">FCALED_LOCUS14650</name>
</gene>
<dbReference type="Proteomes" id="UP000789570">
    <property type="component" value="Unassembled WGS sequence"/>
</dbReference>
<sequence length="445" mass="51976">GENWWRGEDLLASRHSKLLVEPRSWCWDTGNLLACLMFKTISQPNTSPIRHRQPTSLMVSQIAKKAKEWDEERMREHRSASVHVYNPSFGIRNINGGTRTIEGGTFARLAISKIPQKKDEYDEKMDNLTKKWRKLSNGQGISNKADNEKDEVEAEAQDFTSISEEDDDSDIKGQNSQPLLISSQLENFLESYKKMNQLLVESLLYSWVIDLDDREVESLFTTEEWNEIQRAVKKLLEVDCAFANSIMRFSDVNTISDLRRILKTTSFLNKDEPYDRLKHYDAKWAKIVMRKFLTYYEDPNKILQKQHLEACLSDMIEIETVRKESSSIAVATRKNRKRVCMRCKKPEHRKMDYRIDRIFWMYIGDVEYGVIEVGKKFDETKLLTDGFKLVKAMHNIFVCLSKEAHFEETKVRQLQVADMLHIGLKLQVLRMSSPKGVLANVWKMK</sequence>
<accession>A0A9N9I901</accession>
<protein>
    <submittedName>
        <fullName evidence="2">12450_t:CDS:1</fullName>
    </submittedName>
</protein>
<dbReference type="OrthoDB" id="5340906at2759"/>
<organism evidence="2 3">
    <name type="scientific">Funneliformis caledonium</name>
    <dbReference type="NCBI Taxonomy" id="1117310"/>
    <lineage>
        <taxon>Eukaryota</taxon>
        <taxon>Fungi</taxon>
        <taxon>Fungi incertae sedis</taxon>
        <taxon>Mucoromycota</taxon>
        <taxon>Glomeromycotina</taxon>
        <taxon>Glomeromycetes</taxon>
        <taxon>Glomerales</taxon>
        <taxon>Glomeraceae</taxon>
        <taxon>Funneliformis</taxon>
    </lineage>
</organism>
<name>A0A9N9I901_9GLOM</name>
<evidence type="ECO:0000313" key="3">
    <source>
        <dbReference type="Proteomes" id="UP000789570"/>
    </source>
</evidence>
<feature type="non-terminal residue" evidence="2">
    <location>
        <position position="1"/>
    </location>
</feature>